<feature type="compositionally biased region" description="Low complexity" evidence="1">
    <location>
        <begin position="87"/>
        <end position="99"/>
    </location>
</feature>
<feature type="compositionally biased region" description="Basic and acidic residues" evidence="1">
    <location>
        <begin position="16"/>
        <end position="29"/>
    </location>
</feature>
<evidence type="ECO:0000313" key="2">
    <source>
        <dbReference type="EMBL" id="KAJ7323711.1"/>
    </source>
</evidence>
<comment type="caution">
    <text evidence="2">The sequence shown here is derived from an EMBL/GenBank/DDBJ whole genome shotgun (WGS) entry which is preliminary data.</text>
</comment>
<dbReference type="OrthoDB" id="5991115at2759"/>
<evidence type="ECO:0000256" key="1">
    <source>
        <dbReference type="SAM" id="MobiDB-lite"/>
    </source>
</evidence>
<reference evidence="2" key="1">
    <citation type="submission" date="2023-01" db="EMBL/GenBank/DDBJ databases">
        <title>Genome assembly of the deep-sea coral Lophelia pertusa.</title>
        <authorList>
            <person name="Herrera S."/>
            <person name="Cordes E."/>
        </authorList>
    </citation>
    <scope>NUCLEOTIDE SEQUENCE</scope>
    <source>
        <strain evidence="2">USNM1676648</strain>
        <tissue evidence="2">Polyp</tissue>
    </source>
</reference>
<organism evidence="2 4">
    <name type="scientific">Desmophyllum pertusum</name>
    <dbReference type="NCBI Taxonomy" id="174260"/>
    <lineage>
        <taxon>Eukaryota</taxon>
        <taxon>Metazoa</taxon>
        <taxon>Cnidaria</taxon>
        <taxon>Anthozoa</taxon>
        <taxon>Hexacorallia</taxon>
        <taxon>Scleractinia</taxon>
        <taxon>Caryophylliina</taxon>
        <taxon>Caryophylliidae</taxon>
        <taxon>Desmophyllum</taxon>
    </lineage>
</organism>
<protein>
    <submittedName>
        <fullName evidence="2">Uncharacterized protein</fullName>
    </submittedName>
</protein>
<sequence length="99" mass="11306">MAQYQERVPEPLNRQFPERLPRDEAIKRQAERKRTRTELFPSAEDQESLQQDQTHESAGPPPKKKARNCSKCGRPMRGHPRGHCPVSEAAIAEESSLSE</sequence>
<keyword evidence="4" id="KW-1185">Reference proteome</keyword>
<dbReference type="Proteomes" id="UP001163046">
    <property type="component" value="Unassembled WGS sequence"/>
</dbReference>
<feature type="compositionally biased region" description="Basic residues" evidence="1">
    <location>
        <begin position="62"/>
        <end position="82"/>
    </location>
</feature>
<name>A0A9W9Y8I2_9CNID</name>
<evidence type="ECO:0000313" key="4">
    <source>
        <dbReference type="Proteomes" id="UP001163046"/>
    </source>
</evidence>
<dbReference type="EMBL" id="MU827812">
    <property type="protein sequence ID" value="KAJ7323711.1"/>
    <property type="molecule type" value="Genomic_DNA"/>
</dbReference>
<proteinExistence type="predicted"/>
<feature type="region of interest" description="Disordered" evidence="1">
    <location>
        <begin position="1"/>
        <end position="99"/>
    </location>
</feature>
<dbReference type="EMBL" id="MU827812">
    <property type="protein sequence ID" value="KAJ7323729.1"/>
    <property type="molecule type" value="Genomic_DNA"/>
</dbReference>
<evidence type="ECO:0000313" key="3">
    <source>
        <dbReference type="EMBL" id="KAJ7323729.1"/>
    </source>
</evidence>
<dbReference type="AlphaFoldDB" id="A0A9W9Y8I2"/>
<accession>A0A9W9Y8I2</accession>
<gene>
    <name evidence="2" type="ORF">OS493_031126</name>
    <name evidence="3" type="ORF">OS493_031147</name>
</gene>